<evidence type="ECO:0000256" key="1">
    <source>
        <dbReference type="SAM" id="MobiDB-lite"/>
    </source>
</evidence>
<dbReference type="Pfam" id="PF00501">
    <property type="entry name" value="AMP-binding"/>
    <property type="match status" value="1"/>
</dbReference>
<dbReference type="InterPro" id="IPR042099">
    <property type="entry name" value="ANL_N_sf"/>
</dbReference>
<comment type="caution">
    <text evidence="3">The sequence shown here is derived from an EMBL/GenBank/DDBJ whole genome shotgun (WGS) entry which is preliminary data.</text>
</comment>
<gene>
    <name evidence="3" type="ORF">PGB27_08360</name>
</gene>
<evidence type="ECO:0000313" key="4">
    <source>
        <dbReference type="Proteomes" id="UP001300763"/>
    </source>
</evidence>
<protein>
    <submittedName>
        <fullName evidence="3">AMP-binding protein</fullName>
    </submittedName>
</protein>
<dbReference type="EMBL" id="JAQZAO010000003">
    <property type="protein sequence ID" value="MDD7965361.1"/>
    <property type="molecule type" value="Genomic_DNA"/>
</dbReference>
<reference evidence="3 4" key="1">
    <citation type="submission" date="2023-02" db="EMBL/GenBank/DDBJ databases">
        <title>Genome sequencing required for Actinomycetospora new species description.</title>
        <authorList>
            <person name="Saimee Y."/>
            <person name="Duangmal K."/>
        </authorList>
    </citation>
    <scope>NUCLEOTIDE SEQUENCE [LARGE SCALE GENOMIC DNA]</scope>
    <source>
        <strain evidence="3 4">DW7H6</strain>
    </source>
</reference>
<dbReference type="RefSeq" id="WP_274199903.1">
    <property type="nucleotide sequence ID" value="NZ_JAQZAO010000003.1"/>
</dbReference>
<dbReference type="SUPFAM" id="SSF56801">
    <property type="entry name" value="Acetyl-CoA synthetase-like"/>
    <property type="match status" value="1"/>
</dbReference>
<proteinExistence type="predicted"/>
<accession>A0ABT5SRP0</accession>
<feature type="domain" description="AMP-dependent synthetase/ligase" evidence="2">
    <location>
        <begin position="29"/>
        <end position="127"/>
    </location>
</feature>
<organism evidence="3 4">
    <name type="scientific">Actinomycetospora lemnae</name>
    <dbReference type="NCBI Taxonomy" id="3019891"/>
    <lineage>
        <taxon>Bacteria</taxon>
        <taxon>Bacillati</taxon>
        <taxon>Actinomycetota</taxon>
        <taxon>Actinomycetes</taxon>
        <taxon>Pseudonocardiales</taxon>
        <taxon>Pseudonocardiaceae</taxon>
        <taxon>Actinomycetospora</taxon>
    </lineage>
</organism>
<name>A0ABT5SRP0_9PSEU</name>
<dbReference type="Gene3D" id="3.40.50.12780">
    <property type="entry name" value="N-terminal domain of ligase-like"/>
    <property type="match status" value="1"/>
</dbReference>
<dbReference type="InterPro" id="IPR000873">
    <property type="entry name" value="AMP-dep_synth/lig_dom"/>
</dbReference>
<evidence type="ECO:0000313" key="3">
    <source>
        <dbReference type="EMBL" id="MDD7965361.1"/>
    </source>
</evidence>
<sequence length="170" mass="17633">MTDTAAAPPTSTTAEVHPSVEQIVAAPAAAGERVVLRHPDGETTGAELLASIHRYARALASLGVGTGDLVAQYAPNRPDALAVRYATHLIDAGAVYLSAPPGAERRARQLEQIDPRLVVVFPQTARPVPRRAPARRADGPPRRRAPGPVEPADADPHRGVGATGPAPPGP</sequence>
<feature type="region of interest" description="Disordered" evidence="1">
    <location>
        <begin position="123"/>
        <end position="170"/>
    </location>
</feature>
<dbReference type="Proteomes" id="UP001300763">
    <property type="component" value="Unassembled WGS sequence"/>
</dbReference>
<evidence type="ECO:0000259" key="2">
    <source>
        <dbReference type="Pfam" id="PF00501"/>
    </source>
</evidence>
<keyword evidence="4" id="KW-1185">Reference proteome</keyword>